<dbReference type="EMBL" id="CM029048">
    <property type="protein sequence ID" value="KAG2577294.1"/>
    <property type="molecule type" value="Genomic_DNA"/>
</dbReference>
<dbReference type="Proteomes" id="UP000823388">
    <property type="component" value="Chromosome 6N"/>
</dbReference>
<dbReference type="AlphaFoldDB" id="A0A8T0QW10"/>
<evidence type="ECO:0000313" key="2">
    <source>
        <dbReference type="Proteomes" id="UP000823388"/>
    </source>
</evidence>
<reference evidence="1" key="1">
    <citation type="submission" date="2020-05" db="EMBL/GenBank/DDBJ databases">
        <title>WGS assembly of Panicum virgatum.</title>
        <authorList>
            <person name="Lovell J.T."/>
            <person name="Jenkins J."/>
            <person name="Shu S."/>
            <person name="Juenger T.E."/>
            <person name="Schmutz J."/>
        </authorList>
    </citation>
    <scope>NUCLEOTIDE SEQUENCE</scope>
    <source>
        <strain evidence="1">AP13</strain>
    </source>
</reference>
<comment type="caution">
    <text evidence="1">The sequence shown here is derived from an EMBL/GenBank/DDBJ whole genome shotgun (WGS) entry which is preliminary data.</text>
</comment>
<organism evidence="1 2">
    <name type="scientific">Panicum virgatum</name>
    <name type="common">Blackwell switchgrass</name>
    <dbReference type="NCBI Taxonomy" id="38727"/>
    <lineage>
        <taxon>Eukaryota</taxon>
        <taxon>Viridiplantae</taxon>
        <taxon>Streptophyta</taxon>
        <taxon>Embryophyta</taxon>
        <taxon>Tracheophyta</taxon>
        <taxon>Spermatophyta</taxon>
        <taxon>Magnoliopsida</taxon>
        <taxon>Liliopsida</taxon>
        <taxon>Poales</taxon>
        <taxon>Poaceae</taxon>
        <taxon>PACMAD clade</taxon>
        <taxon>Panicoideae</taxon>
        <taxon>Panicodae</taxon>
        <taxon>Paniceae</taxon>
        <taxon>Panicinae</taxon>
        <taxon>Panicum</taxon>
        <taxon>Panicum sect. Hiantes</taxon>
    </lineage>
</organism>
<protein>
    <submittedName>
        <fullName evidence="1">Uncharacterized protein</fullName>
    </submittedName>
</protein>
<sequence length="92" mass="10714">MEVAMLVETRRGALRAYNKLVKRRVLKNGELVLVLRRPIIVTHKTKGKFESKWDGPYIIEKAYDGGAYQFIDHHGNRPMPPINGRFLKKYFA</sequence>
<name>A0A8T0QW10_PANVG</name>
<gene>
    <name evidence="1" type="ORF">PVAP13_6NG090015</name>
</gene>
<proteinExistence type="predicted"/>
<keyword evidence="2" id="KW-1185">Reference proteome</keyword>
<evidence type="ECO:0000313" key="1">
    <source>
        <dbReference type="EMBL" id="KAG2577294.1"/>
    </source>
</evidence>
<accession>A0A8T0QW10</accession>